<feature type="binding site" evidence="14">
    <location>
        <position position="209"/>
    </location>
    <ligand>
        <name>Ca(2+)</name>
        <dbReference type="ChEBI" id="CHEBI:29108"/>
        <label>2</label>
    </ligand>
</feature>
<feature type="repeat" description="Hemopexin" evidence="16">
    <location>
        <begin position="326"/>
        <end position="371"/>
    </location>
</feature>
<dbReference type="InterPro" id="IPR018487">
    <property type="entry name" value="Hemopexin-like_repeat"/>
</dbReference>
<dbReference type="SUPFAM" id="SSF50923">
    <property type="entry name" value="Hemopexin-like domain"/>
    <property type="match status" value="1"/>
</dbReference>
<dbReference type="InterPro" id="IPR018486">
    <property type="entry name" value="Hemopexin_CS"/>
</dbReference>
<keyword evidence="3 13" id="KW-0479">Metal-binding</keyword>
<dbReference type="Proteomes" id="UP000085678">
    <property type="component" value="Unplaced"/>
</dbReference>
<feature type="binding site" evidence="14">
    <location>
        <position position="186"/>
    </location>
    <ligand>
        <name>Zn(2+)</name>
        <dbReference type="ChEBI" id="CHEBI:29105"/>
        <label>1</label>
    </ligand>
</feature>
<evidence type="ECO:0000313" key="20">
    <source>
        <dbReference type="Proteomes" id="UP000085678"/>
    </source>
</evidence>
<feature type="binding site" evidence="14">
    <location>
        <position position="188"/>
    </location>
    <ligand>
        <name>Zn(2+)</name>
        <dbReference type="ChEBI" id="CHEBI:29105"/>
        <label>1</label>
    </ligand>
</feature>
<dbReference type="PANTHER" id="PTHR10201">
    <property type="entry name" value="MATRIX METALLOPROTEINASE"/>
    <property type="match status" value="1"/>
</dbReference>
<dbReference type="GO" id="GO:0030574">
    <property type="term" value="P:collagen catabolic process"/>
    <property type="evidence" value="ECO:0007669"/>
    <property type="project" value="TreeGrafter"/>
</dbReference>
<evidence type="ECO:0000256" key="4">
    <source>
        <dbReference type="ARBA" id="ARBA00022729"/>
    </source>
</evidence>
<feature type="binding site" evidence="14">
    <location>
        <position position="143"/>
    </location>
    <ligand>
        <name>Ca(2+)</name>
        <dbReference type="ChEBI" id="CHEBI:29108"/>
        <label>1</label>
    </ligand>
</feature>
<dbReference type="InterPro" id="IPR000585">
    <property type="entry name" value="Hemopexin-like_dom"/>
</dbReference>
<dbReference type="InterPro" id="IPR036375">
    <property type="entry name" value="Hemopexin-like_dom_sf"/>
</dbReference>
<dbReference type="PROSITE" id="PS00024">
    <property type="entry name" value="HEMOPEXIN"/>
    <property type="match status" value="1"/>
</dbReference>
<evidence type="ECO:0000256" key="13">
    <source>
        <dbReference type="PIRSR" id="PIRSR001191-2"/>
    </source>
</evidence>
<sequence length="517" mass="59775">MHVASLRLTVHVLWLIYFVNLAFAAKKLEGEEEVNSRDIRSSGNALGSVSFLQKFGYLPKTNRSDGYVDISSFHRALRQFQRMAHIPVTGELDAKTREMMRAPRCGMPDMDNSDPRGPQQFRAQGSRWRKTDLTWKVINYSPDLSQGVQRRAFYQAFEHWSKVTPLTFRETRGTADIVIQFSRYNHGDGYAFDGRGGILAHAFFPENGDTHFDEDETWTDNTDSGTNLMIVATHEFGHALGLSHSEVRGALMAPYYQGFERSFALRADDIRGIQSIYGPRRTSVVTRRPVPRVTYLPPVRPTRPPPPRPRPTQPPTGRTPSWCRDSFKFDAIMEVSSSVYYVFRSHRVFKLNERGLMRGYPKPIKSEFPNAPKNVGAAVHSTRTRYSYLFKGRYVWRYYGNRFISKTEIRDRLYPRSPQAGLVWSNGNIYLFYNSYYYQFDERGQRIAPGYPRSIGSYWRGIPSNVEAAVLSVRDRYTYFFKGKNYFKYDNYRRAVVRGYPRSKASSWMGCGRSTPK</sequence>
<feature type="binding site" evidence="14">
    <location>
        <position position="330"/>
    </location>
    <ligand>
        <name>Ca(2+)</name>
        <dbReference type="ChEBI" id="CHEBI:29108"/>
        <label>4</label>
    </ligand>
</feature>
<dbReference type="InterPro" id="IPR024079">
    <property type="entry name" value="MetalloPept_cat_dom_sf"/>
</dbReference>
<keyword evidence="9 21" id="KW-0482">Metalloprotease</keyword>
<feature type="binding site" evidence="14">
    <location>
        <position position="216"/>
    </location>
    <ligand>
        <name>Ca(2+)</name>
        <dbReference type="ChEBI" id="CHEBI:29108"/>
        <label>1</label>
    </ligand>
</feature>
<dbReference type="PIRSF" id="PIRSF001191">
    <property type="entry name" value="Peptidase_M10A_matrix"/>
    <property type="match status" value="1"/>
</dbReference>
<dbReference type="SMART" id="SM00120">
    <property type="entry name" value="HX"/>
    <property type="match status" value="4"/>
</dbReference>
<keyword evidence="11 15" id="KW-1015">Disulfide bond</keyword>
<dbReference type="InterPro" id="IPR036365">
    <property type="entry name" value="PGBD-like_sf"/>
</dbReference>
<feature type="binding site" evidence="13">
    <location>
        <position position="238"/>
    </location>
    <ligand>
        <name>Zn(2+)</name>
        <dbReference type="ChEBI" id="CHEBI:29105"/>
        <label>2</label>
        <note>catalytic</note>
    </ligand>
</feature>
<evidence type="ECO:0000256" key="10">
    <source>
        <dbReference type="ARBA" id="ARBA00023145"/>
    </source>
</evidence>
<name>A0A1S3IGL5_LINAN</name>
<evidence type="ECO:0000256" key="6">
    <source>
        <dbReference type="ARBA" id="ARBA00022801"/>
    </source>
</evidence>
<dbReference type="PANTHER" id="PTHR10201:SF294">
    <property type="entry name" value="MATRIX METALLOPROTEINASE 16"/>
    <property type="match status" value="1"/>
</dbReference>
<dbReference type="KEGG" id="lak:106164145"/>
<dbReference type="GO" id="GO:0030198">
    <property type="term" value="P:extracellular matrix organization"/>
    <property type="evidence" value="ECO:0007669"/>
    <property type="project" value="TreeGrafter"/>
</dbReference>
<dbReference type="InterPro" id="IPR021190">
    <property type="entry name" value="Pept_M10A"/>
</dbReference>
<dbReference type="GO" id="GO:0005615">
    <property type="term" value="C:extracellular space"/>
    <property type="evidence" value="ECO:0007669"/>
    <property type="project" value="TreeGrafter"/>
</dbReference>
<evidence type="ECO:0000256" key="12">
    <source>
        <dbReference type="PIRSR" id="PIRSR001191-1"/>
    </source>
</evidence>
<evidence type="ECO:0000256" key="17">
    <source>
        <dbReference type="SAM" id="MobiDB-lite"/>
    </source>
</evidence>
<evidence type="ECO:0000256" key="18">
    <source>
        <dbReference type="SAM" id="SignalP"/>
    </source>
</evidence>
<evidence type="ECO:0000256" key="1">
    <source>
        <dbReference type="ARBA" id="ARBA00010370"/>
    </source>
</evidence>
<dbReference type="Pfam" id="PF01471">
    <property type="entry name" value="PG_binding_1"/>
    <property type="match status" value="1"/>
</dbReference>
<dbReference type="GO" id="GO:0031012">
    <property type="term" value="C:extracellular matrix"/>
    <property type="evidence" value="ECO:0007669"/>
    <property type="project" value="InterPro"/>
</dbReference>
<dbReference type="InterPro" id="IPR002477">
    <property type="entry name" value="Peptidoglycan-bd-like"/>
</dbReference>
<evidence type="ECO:0000256" key="7">
    <source>
        <dbReference type="ARBA" id="ARBA00022833"/>
    </source>
</evidence>
<evidence type="ECO:0000256" key="5">
    <source>
        <dbReference type="ARBA" id="ARBA00022737"/>
    </source>
</evidence>
<evidence type="ECO:0000256" key="3">
    <source>
        <dbReference type="ARBA" id="ARBA00022723"/>
    </source>
</evidence>
<dbReference type="OrthoDB" id="406838at2759"/>
<evidence type="ECO:0000256" key="15">
    <source>
        <dbReference type="PIRSR" id="PIRSR621190-3"/>
    </source>
</evidence>
<keyword evidence="4 18" id="KW-0732">Signal</keyword>
<keyword evidence="8 14" id="KW-0106">Calcium</keyword>
<dbReference type="FunFam" id="3.40.390.10:FF:000022">
    <property type="entry name" value="Matrix metalloproteinase 1, isoform C"/>
    <property type="match status" value="1"/>
</dbReference>
<dbReference type="Pfam" id="PF00045">
    <property type="entry name" value="Hemopexin"/>
    <property type="match status" value="2"/>
</dbReference>
<gene>
    <name evidence="21" type="primary">LOC106164145</name>
</gene>
<dbReference type="GeneID" id="106164145"/>
<feature type="region of interest" description="Disordered" evidence="17">
    <location>
        <begin position="292"/>
        <end position="320"/>
    </location>
</feature>
<dbReference type="CDD" id="cd00094">
    <property type="entry name" value="HX"/>
    <property type="match status" value="1"/>
</dbReference>
<feature type="binding site" description="in inhibited form" evidence="14">
    <location>
        <position position="105"/>
    </location>
    <ligand>
        <name>Zn(2+)</name>
        <dbReference type="ChEBI" id="CHEBI:29105"/>
        <label>2</label>
        <note>catalytic</note>
    </ligand>
</feature>
<feature type="signal peptide" evidence="18">
    <location>
        <begin position="1"/>
        <end position="24"/>
    </location>
</feature>
<dbReference type="STRING" id="7574.A0A1S3IGL5"/>
<dbReference type="AlphaFoldDB" id="A0A1S3IGL5"/>
<comment type="cofactor">
    <cofactor evidence="14">
        <name>Ca(2+)</name>
        <dbReference type="ChEBI" id="CHEBI:29108"/>
    </cofactor>
    <text evidence="14">Can bind about 5 Ca(2+) ions per subunit.</text>
</comment>
<dbReference type="SUPFAM" id="SSF55486">
    <property type="entry name" value="Metalloproteases ('zincins'), catalytic domain"/>
    <property type="match status" value="1"/>
</dbReference>
<dbReference type="SMART" id="SM00235">
    <property type="entry name" value="ZnMc"/>
    <property type="match status" value="1"/>
</dbReference>
<evidence type="ECO:0000313" key="21">
    <source>
        <dbReference type="RefSeq" id="XP_013397405.1"/>
    </source>
</evidence>
<dbReference type="Pfam" id="PF00413">
    <property type="entry name" value="Peptidase_M10"/>
    <property type="match status" value="1"/>
</dbReference>
<feature type="active site" evidence="12">
    <location>
        <position position="235"/>
    </location>
</feature>
<dbReference type="PRINTS" id="PR00138">
    <property type="entry name" value="MATRIXIN"/>
</dbReference>
<evidence type="ECO:0000256" key="11">
    <source>
        <dbReference type="ARBA" id="ARBA00023157"/>
    </source>
</evidence>
<feature type="binding site" evidence="14">
    <location>
        <position position="332"/>
    </location>
    <ligand>
        <name>Ca(2+)</name>
        <dbReference type="ChEBI" id="CHEBI:29108"/>
        <label>5</label>
    </ligand>
</feature>
<protein>
    <submittedName>
        <fullName evidence="21">Matrix metalloproteinase-24</fullName>
    </submittedName>
</protein>
<keyword evidence="10" id="KW-0865">Zymogen</keyword>
<dbReference type="GO" id="GO:0006508">
    <property type="term" value="P:proteolysis"/>
    <property type="evidence" value="ECO:0007669"/>
    <property type="project" value="UniProtKB-KW"/>
</dbReference>
<feature type="binding site" evidence="14">
    <location>
        <position position="176"/>
    </location>
    <ligand>
        <name>Ca(2+)</name>
        <dbReference type="ChEBI" id="CHEBI:29108"/>
        <label>2</label>
    </ligand>
</feature>
<feature type="repeat" description="Hemopexin" evidence="16">
    <location>
        <begin position="463"/>
        <end position="511"/>
    </location>
</feature>
<comment type="similarity">
    <text evidence="1">Belongs to the peptidase M10A family.</text>
</comment>
<keyword evidence="5" id="KW-0677">Repeat</keyword>
<feature type="repeat" description="Hemopexin" evidence="16">
    <location>
        <begin position="415"/>
        <end position="462"/>
    </location>
</feature>
<dbReference type="InterPro" id="IPR033739">
    <property type="entry name" value="M10A_MMP"/>
</dbReference>
<feature type="binding site" evidence="14">
    <location>
        <position position="378"/>
    </location>
    <ligand>
        <name>Ca(2+)</name>
        <dbReference type="ChEBI" id="CHEBI:29108"/>
        <label>5</label>
    </ligand>
</feature>
<feature type="binding site" evidence="14">
    <location>
        <position position="193"/>
    </location>
    <ligand>
        <name>Ca(2+)</name>
        <dbReference type="ChEBI" id="CHEBI:29108"/>
        <label>3</label>
    </ligand>
</feature>
<dbReference type="InterPro" id="IPR001818">
    <property type="entry name" value="Pept_M10_metallopeptidase"/>
</dbReference>
<feature type="binding site" evidence="14">
    <location>
        <position position="213"/>
    </location>
    <ligand>
        <name>Ca(2+)</name>
        <dbReference type="ChEBI" id="CHEBI:29108"/>
        <label>3</label>
    </ligand>
</feature>
<feature type="binding site" evidence="14">
    <location>
        <position position="194"/>
    </location>
    <ligand>
        <name>Ca(2+)</name>
        <dbReference type="ChEBI" id="CHEBI:29108"/>
        <label>3</label>
    </ligand>
</feature>
<feature type="compositionally biased region" description="Pro residues" evidence="17">
    <location>
        <begin position="298"/>
        <end position="314"/>
    </location>
</feature>
<dbReference type="Gene3D" id="2.110.10.10">
    <property type="entry name" value="Hemopexin-like domain"/>
    <property type="match status" value="1"/>
</dbReference>
<feature type="binding site" evidence="13">
    <location>
        <position position="244"/>
    </location>
    <ligand>
        <name>Zn(2+)</name>
        <dbReference type="ChEBI" id="CHEBI:29105"/>
        <label>2</label>
        <note>catalytic</note>
    </ligand>
</feature>
<feature type="disulfide bond" evidence="15">
    <location>
        <begin position="323"/>
        <end position="511"/>
    </location>
</feature>
<dbReference type="Gene3D" id="3.40.390.10">
    <property type="entry name" value="Collagenase (Catalytic Domain)"/>
    <property type="match status" value="1"/>
</dbReference>
<reference evidence="21" key="1">
    <citation type="submission" date="2025-08" db="UniProtKB">
        <authorList>
            <consortium name="RefSeq"/>
        </authorList>
    </citation>
    <scope>IDENTIFICATION</scope>
    <source>
        <tissue evidence="21">Gonads</tissue>
    </source>
</reference>
<feature type="binding site" evidence="14">
    <location>
        <position position="252"/>
    </location>
    <ligand>
        <name>Zn(2+)</name>
        <dbReference type="ChEBI" id="CHEBI:29105"/>
        <label>2</label>
        <note>catalytic</note>
    </ligand>
</feature>
<feature type="binding site" evidence="14">
    <location>
        <position position="216"/>
    </location>
    <ligand>
        <name>Ca(2+)</name>
        <dbReference type="ChEBI" id="CHEBI:29108"/>
        <label>3</label>
    </ligand>
</feature>
<feature type="binding site" evidence="14">
    <location>
        <position position="211"/>
    </location>
    <ligand>
        <name>Zn(2+)</name>
        <dbReference type="ChEBI" id="CHEBI:29105"/>
        <label>1</label>
    </ligand>
</feature>
<comment type="cofactor">
    <cofactor evidence="14">
        <name>Zn(2+)</name>
        <dbReference type="ChEBI" id="CHEBI:29105"/>
    </cofactor>
    <text evidence="14">Binds 2 Zn(2+) ions per subunit.</text>
</comment>
<evidence type="ECO:0000256" key="2">
    <source>
        <dbReference type="ARBA" id="ARBA00022670"/>
    </source>
</evidence>
<dbReference type="RefSeq" id="XP_013397405.1">
    <property type="nucleotide sequence ID" value="XM_013541951.1"/>
</dbReference>
<dbReference type="InterPro" id="IPR006026">
    <property type="entry name" value="Peptidase_Metallo"/>
</dbReference>
<evidence type="ECO:0000256" key="16">
    <source>
        <dbReference type="PROSITE-ProRule" id="PRU01011"/>
    </source>
</evidence>
<organism evidence="20 21">
    <name type="scientific">Lingula anatina</name>
    <name type="common">Brachiopod</name>
    <name type="synonym">Lingula unguis</name>
    <dbReference type="NCBI Taxonomy" id="7574"/>
    <lineage>
        <taxon>Eukaryota</taxon>
        <taxon>Metazoa</taxon>
        <taxon>Spiralia</taxon>
        <taxon>Lophotrochozoa</taxon>
        <taxon>Brachiopoda</taxon>
        <taxon>Linguliformea</taxon>
        <taxon>Lingulata</taxon>
        <taxon>Lingulida</taxon>
        <taxon>Linguloidea</taxon>
        <taxon>Lingulidae</taxon>
        <taxon>Lingula</taxon>
    </lineage>
</organism>
<accession>A0A1S3IGL5</accession>
<feature type="domain" description="Peptidase metallopeptidase" evidence="19">
    <location>
        <begin position="124"/>
        <end position="279"/>
    </location>
</feature>
<keyword evidence="20" id="KW-1185">Reference proteome</keyword>
<evidence type="ECO:0000256" key="9">
    <source>
        <dbReference type="ARBA" id="ARBA00023049"/>
    </source>
</evidence>
<feature type="chain" id="PRO_5010373487" evidence="18">
    <location>
        <begin position="25"/>
        <end position="517"/>
    </location>
</feature>
<keyword evidence="6" id="KW-0378">Hydrolase</keyword>
<feature type="binding site" evidence="14">
    <location>
        <position position="201"/>
    </location>
    <ligand>
        <name>Zn(2+)</name>
        <dbReference type="ChEBI" id="CHEBI:29105"/>
        <label>1</label>
    </ligand>
</feature>
<dbReference type="InParanoid" id="A0A1S3IGL5"/>
<dbReference type="CDD" id="cd04278">
    <property type="entry name" value="ZnMc_MMP"/>
    <property type="match status" value="1"/>
</dbReference>
<evidence type="ECO:0000256" key="14">
    <source>
        <dbReference type="PIRSR" id="PIRSR621190-2"/>
    </source>
</evidence>
<keyword evidence="2" id="KW-0645">Protease</keyword>
<feature type="binding site" evidence="13">
    <location>
        <position position="234"/>
    </location>
    <ligand>
        <name>Zn(2+)</name>
        <dbReference type="ChEBI" id="CHEBI:29105"/>
        <label>2</label>
        <note>catalytic</note>
    </ligand>
</feature>
<keyword evidence="7 13" id="KW-0862">Zinc</keyword>
<dbReference type="GO" id="GO:0004222">
    <property type="term" value="F:metalloendopeptidase activity"/>
    <property type="evidence" value="ECO:0007669"/>
    <property type="project" value="InterPro"/>
</dbReference>
<proteinExistence type="inferred from homology"/>
<dbReference type="PROSITE" id="PS51642">
    <property type="entry name" value="HEMOPEXIN_2"/>
    <property type="match status" value="4"/>
</dbReference>
<dbReference type="SUPFAM" id="SSF47090">
    <property type="entry name" value="PGBD-like"/>
    <property type="match status" value="1"/>
</dbReference>
<feature type="repeat" description="Hemopexin" evidence="16">
    <location>
        <begin position="372"/>
        <end position="411"/>
    </location>
</feature>
<evidence type="ECO:0000256" key="8">
    <source>
        <dbReference type="ARBA" id="ARBA00022837"/>
    </source>
</evidence>
<evidence type="ECO:0000259" key="19">
    <source>
        <dbReference type="SMART" id="SM00235"/>
    </source>
</evidence>
<dbReference type="GO" id="GO:0008270">
    <property type="term" value="F:zinc ion binding"/>
    <property type="evidence" value="ECO:0007669"/>
    <property type="project" value="InterPro"/>
</dbReference>